<dbReference type="InterPro" id="IPR016032">
    <property type="entry name" value="Sig_transdc_resp-reg_C-effctor"/>
</dbReference>
<gene>
    <name evidence="5" type="ORF">NIT7321_00787</name>
</gene>
<dbReference type="InterPro" id="IPR000792">
    <property type="entry name" value="Tscrpt_reg_LuxR_C"/>
</dbReference>
<evidence type="ECO:0000259" key="4">
    <source>
        <dbReference type="PROSITE" id="PS50043"/>
    </source>
</evidence>
<evidence type="ECO:0000256" key="2">
    <source>
        <dbReference type="ARBA" id="ARBA00023125"/>
    </source>
</evidence>
<name>A0A0H5DEN2_9RHOB</name>
<protein>
    <submittedName>
        <fullName evidence="5">Transcriptional regulator MalT</fullName>
    </submittedName>
</protein>
<dbReference type="Proteomes" id="UP000043764">
    <property type="component" value="Unassembled WGS sequence"/>
</dbReference>
<feature type="domain" description="HTH luxR-type" evidence="4">
    <location>
        <begin position="200"/>
        <end position="265"/>
    </location>
</feature>
<sequence>MLFDSSDINAANTAFSAVCSGRADASGLIAAASSLIPISAAFCVINRENHQPVYLADTYPAGAAKAAVQLYVESTYLLNPVYNAVLSGVSPGLHRMADLAPDNWNPASADATVLVENEEEIGYRTPGWPAGLQELALLVRLPDGAMGELSMARPAVDGGFCDDHLNRLRPFLPLFECAFQQLWERQDHGGAPKPEPARLEAFGRDVLSTREAEVMQLILKGHSSLSISLTLGIAVPTVKTHRRNAYAKLGVSTQQQLFNAFLTWRAEDSSAKT</sequence>
<evidence type="ECO:0000256" key="1">
    <source>
        <dbReference type="ARBA" id="ARBA00023015"/>
    </source>
</evidence>
<dbReference type="PANTHER" id="PTHR44688">
    <property type="entry name" value="DNA-BINDING TRANSCRIPTIONAL ACTIVATOR DEVR_DOSR"/>
    <property type="match status" value="1"/>
</dbReference>
<dbReference type="CDD" id="cd06170">
    <property type="entry name" value="LuxR_C_like"/>
    <property type="match status" value="1"/>
</dbReference>
<reference evidence="6" key="1">
    <citation type="submission" date="2015-05" db="EMBL/GenBank/DDBJ databases">
        <authorList>
            <person name="Rodrigo-Torres Lidia"/>
            <person name="Arahal R.David."/>
        </authorList>
    </citation>
    <scope>NUCLEOTIDE SEQUENCE [LARGE SCALE GENOMIC DNA]</scope>
    <source>
        <strain evidence="6">CECT 7321</strain>
    </source>
</reference>
<keyword evidence="2" id="KW-0238">DNA-binding</keyword>
<dbReference type="Pfam" id="PF00196">
    <property type="entry name" value="GerE"/>
    <property type="match status" value="1"/>
</dbReference>
<dbReference type="SUPFAM" id="SSF46894">
    <property type="entry name" value="C-terminal effector domain of the bipartite response regulators"/>
    <property type="match status" value="1"/>
</dbReference>
<evidence type="ECO:0000256" key="3">
    <source>
        <dbReference type="ARBA" id="ARBA00023163"/>
    </source>
</evidence>
<dbReference type="RefSeq" id="WP_050672647.1">
    <property type="nucleotide sequence ID" value="NZ_CVRL01000008.1"/>
</dbReference>
<evidence type="ECO:0000313" key="6">
    <source>
        <dbReference type="Proteomes" id="UP000043764"/>
    </source>
</evidence>
<dbReference type="STRING" id="481446.NIT7645_00508"/>
<evidence type="ECO:0000313" key="5">
    <source>
        <dbReference type="EMBL" id="CRL09950.1"/>
    </source>
</evidence>
<dbReference type="GO" id="GO:0003677">
    <property type="term" value="F:DNA binding"/>
    <property type="evidence" value="ECO:0007669"/>
    <property type="project" value="UniProtKB-KW"/>
</dbReference>
<dbReference type="PANTHER" id="PTHR44688:SF16">
    <property type="entry name" value="DNA-BINDING TRANSCRIPTIONAL ACTIVATOR DEVR_DOSR"/>
    <property type="match status" value="1"/>
</dbReference>
<dbReference type="PROSITE" id="PS00622">
    <property type="entry name" value="HTH_LUXR_1"/>
    <property type="match status" value="1"/>
</dbReference>
<dbReference type="AlphaFoldDB" id="A0A0H5DEN2"/>
<dbReference type="GO" id="GO:0006355">
    <property type="term" value="P:regulation of DNA-templated transcription"/>
    <property type="evidence" value="ECO:0007669"/>
    <property type="project" value="InterPro"/>
</dbReference>
<keyword evidence="6" id="KW-1185">Reference proteome</keyword>
<organism evidence="5 6">
    <name type="scientific">Phaeobacter italicus</name>
    <dbReference type="NCBI Taxonomy" id="481446"/>
    <lineage>
        <taxon>Bacteria</taxon>
        <taxon>Pseudomonadati</taxon>
        <taxon>Pseudomonadota</taxon>
        <taxon>Alphaproteobacteria</taxon>
        <taxon>Rhodobacterales</taxon>
        <taxon>Roseobacteraceae</taxon>
        <taxon>Phaeobacter</taxon>
    </lineage>
</organism>
<dbReference type="PROSITE" id="PS50043">
    <property type="entry name" value="HTH_LUXR_2"/>
    <property type="match status" value="1"/>
</dbReference>
<dbReference type="InterPro" id="IPR036388">
    <property type="entry name" value="WH-like_DNA-bd_sf"/>
</dbReference>
<keyword evidence="3" id="KW-0804">Transcription</keyword>
<dbReference type="PRINTS" id="PR00038">
    <property type="entry name" value="HTHLUXR"/>
</dbReference>
<keyword evidence="1" id="KW-0805">Transcription regulation</keyword>
<accession>A0A0H5DEN2</accession>
<dbReference type="Gene3D" id="1.10.10.10">
    <property type="entry name" value="Winged helix-like DNA-binding domain superfamily/Winged helix DNA-binding domain"/>
    <property type="match status" value="1"/>
</dbReference>
<proteinExistence type="predicted"/>
<dbReference type="EMBL" id="CVRL01000008">
    <property type="protein sequence ID" value="CRL09950.1"/>
    <property type="molecule type" value="Genomic_DNA"/>
</dbReference>
<dbReference type="SMART" id="SM00421">
    <property type="entry name" value="HTH_LUXR"/>
    <property type="match status" value="1"/>
</dbReference>